<feature type="compositionally biased region" description="Basic and acidic residues" evidence="1">
    <location>
        <begin position="40"/>
        <end position="56"/>
    </location>
</feature>
<sequence>MLREIIPLTEDPQSPSEAASARQENPFQHHPLRLTSRVRVRQETDRGVAERLDDGR</sequence>
<gene>
    <name evidence="2" type="ORF">U7230_07790</name>
</gene>
<reference evidence="2 3" key="1">
    <citation type="journal article" date="2024" name="Front. Microbiol.">
        <title>Novel thermophilic genera Geochorda gen. nov. and Carboxydochorda gen. nov. from the deep terrestrial subsurface reveal the ecophysiological diversity in the class Limnochordia.</title>
        <authorList>
            <person name="Karnachuk O.V."/>
            <person name="Lukina A.P."/>
            <person name="Avakyan M.R."/>
            <person name="Kadnikov V.V."/>
            <person name="Begmatov S."/>
            <person name="Beletsky A.V."/>
            <person name="Vlasova K.G."/>
            <person name="Novikov A.A."/>
            <person name="Shcherbakova V.A."/>
            <person name="Mardanov A.V."/>
            <person name="Ravin N.V."/>
        </authorList>
    </citation>
    <scope>NUCLEOTIDE SEQUENCE [LARGE SCALE GENOMIC DNA]</scope>
    <source>
        <strain evidence="2 3">L945</strain>
    </source>
</reference>
<name>A0ABZ1BTN7_9FIRM</name>
<feature type="compositionally biased region" description="Polar residues" evidence="1">
    <location>
        <begin position="11"/>
        <end position="26"/>
    </location>
</feature>
<feature type="region of interest" description="Disordered" evidence="1">
    <location>
        <begin position="1"/>
        <end position="56"/>
    </location>
</feature>
<evidence type="ECO:0000313" key="3">
    <source>
        <dbReference type="Proteomes" id="UP001332192"/>
    </source>
</evidence>
<accession>A0ABZ1BTN7</accession>
<dbReference type="Proteomes" id="UP001332192">
    <property type="component" value="Chromosome"/>
</dbReference>
<proteinExistence type="predicted"/>
<keyword evidence="3" id="KW-1185">Reference proteome</keyword>
<dbReference type="RefSeq" id="WP_324715286.1">
    <property type="nucleotide sequence ID" value="NZ_CP141615.1"/>
</dbReference>
<evidence type="ECO:0000313" key="2">
    <source>
        <dbReference type="EMBL" id="WRP16013.1"/>
    </source>
</evidence>
<dbReference type="EMBL" id="CP141615">
    <property type="protein sequence ID" value="WRP16013.1"/>
    <property type="molecule type" value="Genomic_DNA"/>
</dbReference>
<evidence type="ECO:0000256" key="1">
    <source>
        <dbReference type="SAM" id="MobiDB-lite"/>
    </source>
</evidence>
<feature type="compositionally biased region" description="Basic residues" evidence="1">
    <location>
        <begin position="30"/>
        <end position="39"/>
    </location>
</feature>
<organism evidence="2 3">
    <name type="scientific">Carboxydichorda subterranea</name>
    <dbReference type="NCBI Taxonomy" id="3109565"/>
    <lineage>
        <taxon>Bacteria</taxon>
        <taxon>Bacillati</taxon>
        <taxon>Bacillota</taxon>
        <taxon>Limnochordia</taxon>
        <taxon>Limnochordales</taxon>
        <taxon>Geochordaceae</taxon>
        <taxon>Carboxydichorda</taxon>
    </lineage>
</organism>
<protein>
    <submittedName>
        <fullName evidence="2">Uncharacterized protein</fullName>
    </submittedName>
</protein>